<dbReference type="Proteomes" id="UP000694414">
    <property type="component" value="Unplaced"/>
</dbReference>
<keyword evidence="3" id="KW-0597">Phosphoprotein</keyword>
<dbReference type="GeneTree" id="ENSGT00940000155148"/>
<evidence type="ECO:0000256" key="3">
    <source>
        <dbReference type="ARBA" id="ARBA00022553"/>
    </source>
</evidence>
<organism evidence="12 13">
    <name type="scientific">Prolemur simus</name>
    <name type="common">Greater bamboo lemur</name>
    <name type="synonym">Hapalemur simus</name>
    <dbReference type="NCBI Taxonomy" id="1328070"/>
    <lineage>
        <taxon>Eukaryota</taxon>
        <taxon>Metazoa</taxon>
        <taxon>Chordata</taxon>
        <taxon>Craniata</taxon>
        <taxon>Vertebrata</taxon>
        <taxon>Euteleostomi</taxon>
        <taxon>Mammalia</taxon>
        <taxon>Eutheria</taxon>
        <taxon>Euarchontoglires</taxon>
        <taxon>Primates</taxon>
        <taxon>Strepsirrhini</taxon>
        <taxon>Lemuriformes</taxon>
        <taxon>Lemuridae</taxon>
        <taxon>Prolemur</taxon>
    </lineage>
</organism>
<keyword evidence="7" id="KW-0472">Membrane</keyword>
<dbReference type="AlphaFoldDB" id="A0A8C9A0Q4"/>
<name>A0A8C9A0Q4_PROSS</name>
<dbReference type="InterPro" id="IPR000595">
    <property type="entry name" value="cNMP-bd_dom"/>
</dbReference>
<dbReference type="InterPro" id="IPR050503">
    <property type="entry name" value="cAMP-dep_PK_reg_su-like"/>
</dbReference>
<comment type="similarity">
    <text evidence="2">Belongs to the cAMP-dependent kinase regulatory chain family.</text>
</comment>
<dbReference type="InterPro" id="IPR018490">
    <property type="entry name" value="cNMP-bd_dom_sf"/>
</dbReference>
<dbReference type="GO" id="GO:0004862">
    <property type="term" value="F:cAMP-dependent protein kinase inhibitor activity"/>
    <property type="evidence" value="ECO:0007669"/>
    <property type="project" value="TreeGrafter"/>
</dbReference>
<dbReference type="InterPro" id="IPR014710">
    <property type="entry name" value="RmlC-like_jellyroll"/>
</dbReference>
<reference evidence="12" key="2">
    <citation type="submission" date="2025-09" db="UniProtKB">
        <authorList>
            <consortium name="Ensembl"/>
        </authorList>
    </citation>
    <scope>IDENTIFICATION</scope>
</reference>
<evidence type="ECO:0000256" key="6">
    <source>
        <dbReference type="ARBA" id="ARBA00022741"/>
    </source>
</evidence>
<dbReference type="PANTHER" id="PTHR11635:SF129">
    <property type="entry name" value="CAMP-DEPENDENT PROTEIN KINASE TYPE I-ALPHA REGULATORY SUBUNIT"/>
    <property type="match status" value="1"/>
</dbReference>
<evidence type="ECO:0000256" key="8">
    <source>
        <dbReference type="ARBA" id="ARBA00023149"/>
    </source>
</evidence>
<dbReference type="GO" id="GO:0030552">
    <property type="term" value="F:cAMP binding"/>
    <property type="evidence" value="ECO:0007669"/>
    <property type="project" value="UniProtKB-KW"/>
</dbReference>
<comment type="function">
    <text evidence="9">Regulatory subunit of the cAMP-dependent protein kinases involved in cAMP signaling in cells.</text>
</comment>
<dbReference type="GO" id="GO:0005829">
    <property type="term" value="C:cytosol"/>
    <property type="evidence" value="ECO:0007669"/>
    <property type="project" value="TreeGrafter"/>
</dbReference>
<dbReference type="PROSITE" id="PS50042">
    <property type="entry name" value="CNMP_BINDING_3"/>
    <property type="match status" value="1"/>
</dbReference>
<keyword evidence="4" id="KW-0116">cAMP-binding</keyword>
<dbReference type="GO" id="GO:0005952">
    <property type="term" value="C:cAMP-dependent protein kinase complex"/>
    <property type="evidence" value="ECO:0007669"/>
    <property type="project" value="InterPro"/>
</dbReference>
<dbReference type="GO" id="GO:0034236">
    <property type="term" value="F:protein kinase A catalytic subunit binding"/>
    <property type="evidence" value="ECO:0007669"/>
    <property type="project" value="TreeGrafter"/>
</dbReference>
<evidence type="ECO:0000256" key="5">
    <source>
        <dbReference type="ARBA" id="ARBA00022737"/>
    </source>
</evidence>
<comment type="subcellular location">
    <subcellularLocation>
        <location evidence="1">Membrane</location>
    </subcellularLocation>
</comment>
<dbReference type="PANTHER" id="PTHR11635">
    <property type="entry name" value="CAMP-DEPENDENT PROTEIN KINASE REGULATORY CHAIN"/>
    <property type="match status" value="1"/>
</dbReference>
<evidence type="ECO:0000256" key="9">
    <source>
        <dbReference type="ARBA" id="ARBA00037751"/>
    </source>
</evidence>
<feature type="domain" description="Cyclic nucleotide-binding" evidence="11">
    <location>
        <begin position="18"/>
        <end position="57"/>
    </location>
</feature>
<accession>A0A8C9A0Q4</accession>
<evidence type="ECO:0000256" key="1">
    <source>
        <dbReference type="ARBA" id="ARBA00004370"/>
    </source>
</evidence>
<protein>
    <recommendedName>
        <fullName evidence="10">cAMP-dependent protein kinase type I-alpha regulatory subunit</fullName>
    </recommendedName>
</protein>
<proteinExistence type="inferred from homology"/>
<evidence type="ECO:0000313" key="12">
    <source>
        <dbReference type="Ensembl" id="ENSPSMP00000023218.1"/>
    </source>
</evidence>
<keyword evidence="5" id="KW-0677">Repeat</keyword>
<reference evidence="12" key="1">
    <citation type="submission" date="2025-08" db="UniProtKB">
        <authorList>
            <consortium name="Ensembl"/>
        </authorList>
    </citation>
    <scope>IDENTIFICATION</scope>
</reference>
<evidence type="ECO:0000256" key="10">
    <source>
        <dbReference type="ARBA" id="ARBA00039637"/>
    </source>
</evidence>
<evidence type="ECO:0000256" key="4">
    <source>
        <dbReference type="ARBA" id="ARBA00022566"/>
    </source>
</evidence>
<dbReference type="SUPFAM" id="SSF51206">
    <property type="entry name" value="cAMP-binding domain-like"/>
    <property type="match status" value="1"/>
</dbReference>
<keyword evidence="13" id="KW-1185">Reference proteome</keyword>
<dbReference type="Ensembl" id="ENSPSMT00000026975.1">
    <property type="protein sequence ID" value="ENSPSMP00000023218.1"/>
    <property type="gene ID" value="ENSPSMG00000016440.1"/>
</dbReference>
<dbReference type="GO" id="GO:0016020">
    <property type="term" value="C:membrane"/>
    <property type="evidence" value="ECO:0007669"/>
    <property type="project" value="UniProtKB-SubCell"/>
</dbReference>
<sequence>ITLRKWKMYEDFLSKVSILESLDKWEHLTVADALEPVQFEDGQKIMVQGKPGDEIFVCQANLPGFVYILLLLFPLQF</sequence>
<keyword evidence="6" id="KW-0547">Nucleotide-binding</keyword>
<evidence type="ECO:0000256" key="2">
    <source>
        <dbReference type="ARBA" id="ARBA00005753"/>
    </source>
</evidence>
<dbReference type="Gene3D" id="2.60.120.10">
    <property type="entry name" value="Jelly Rolls"/>
    <property type="match status" value="1"/>
</dbReference>
<keyword evidence="8" id="KW-0114">cAMP</keyword>
<evidence type="ECO:0000313" key="13">
    <source>
        <dbReference type="Proteomes" id="UP000694414"/>
    </source>
</evidence>
<evidence type="ECO:0000259" key="11">
    <source>
        <dbReference type="PROSITE" id="PS50042"/>
    </source>
</evidence>
<evidence type="ECO:0000256" key="7">
    <source>
        <dbReference type="ARBA" id="ARBA00023136"/>
    </source>
</evidence>